<evidence type="ECO:0000256" key="4">
    <source>
        <dbReference type="ARBA" id="ARBA00023004"/>
    </source>
</evidence>
<dbReference type="SUPFAM" id="SSF48264">
    <property type="entry name" value="Cytochrome P450"/>
    <property type="match status" value="1"/>
</dbReference>
<dbReference type="PRINTS" id="PR00385">
    <property type="entry name" value="P450"/>
</dbReference>
<dbReference type="CDD" id="cd11062">
    <property type="entry name" value="CYP58-like"/>
    <property type="match status" value="1"/>
</dbReference>
<comment type="similarity">
    <text evidence="2 6">Belongs to the cytochrome P450 family.</text>
</comment>
<dbReference type="PANTHER" id="PTHR24305">
    <property type="entry name" value="CYTOCHROME P450"/>
    <property type="match status" value="1"/>
</dbReference>
<dbReference type="HOGENOM" id="CLU_001570_14_4_1"/>
<reference evidence="8" key="2">
    <citation type="submission" date="2013-04" db="EMBL/GenBank/DDBJ databases">
        <title>Genomic mechanisms accounting for the adaptation to parasitism in nematode-trapping fungi.</title>
        <authorList>
            <person name="Ahren D.G."/>
        </authorList>
    </citation>
    <scope>NUCLEOTIDE SEQUENCE [LARGE SCALE GENOMIC DNA]</scope>
    <source>
        <strain evidence="8">CBS 200.50</strain>
    </source>
</reference>
<dbReference type="InterPro" id="IPR036396">
    <property type="entry name" value="Cyt_P450_sf"/>
</dbReference>
<feature type="binding site" description="axial binding residue" evidence="5">
    <location>
        <position position="478"/>
    </location>
    <ligand>
        <name>heme</name>
        <dbReference type="ChEBI" id="CHEBI:30413"/>
    </ligand>
    <ligandPart>
        <name>Fe</name>
        <dbReference type="ChEBI" id="CHEBI:18248"/>
    </ligandPart>
</feature>
<keyword evidence="5 6" id="KW-0349">Heme</keyword>
<dbReference type="Proteomes" id="UP000015100">
    <property type="component" value="Unassembled WGS sequence"/>
</dbReference>
<sequence>MPALFDAIRSASAYLDSISFQEIRGFLSLKTAAGAIALYVLGYIPLRFIYRLYFHPLSNIPGPKSQLVFDLPTRLYWFVGGGQGKIAFKADEWHQRYGPIFRIAHNAVHIKDIETFNQIYRVGTQFTKNLRYYDIEQHHEASIAIADPHKAHMRRAALHPYFNKKAVRKLEGLIQDKVTKFLDRLTDFEREGSIVQIQRGFRCFGSDVISPYCFNKCFDSLDEPNFAPRSHLAFEALLGVAGLHFAWPEAFAFTGEIFKLLGRKVTRTVNPLMADILDFQDQVKDAVFEQKETWEKTSDRTELFSALEQLYRDDPKGRWKAATDQQLLNEGFAIFNAAGDTIATALTFATYWLIKNPDLQQRLLEELKQVMPEPRSQINDETLDKLPFLQACIKESLRFSHGVPAPLPRDVPQGGADFLKYHLPEKTIIWSSSYLYHTDPETFPEPFKWCPTRWLDSSNNLRQMDNYFMPFSRGARICIGMDLAMVEMKTILARLVRRYEMQFAEGFQDEFMEWTAIVTPILKGRLTVTVKERSE</sequence>
<keyword evidence="4 5" id="KW-0408">Iron</keyword>
<dbReference type="InterPro" id="IPR017972">
    <property type="entry name" value="Cyt_P450_CS"/>
</dbReference>
<dbReference type="PANTHER" id="PTHR24305:SF166">
    <property type="entry name" value="CYTOCHROME P450 12A4, MITOCHONDRIAL-RELATED"/>
    <property type="match status" value="1"/>
</dbReference>
<comment type="cofactor">
    <cofactor evidence="1 5">
        <name>heme</name>
        <dbReference type="ChEBI" id="CHEBI:30413"/>
    </cofactor>
</comment>
<evidence type="ECO:0008006" key="9">
    <source>
        <dbReference type="Google" id="ProtNLM"/>
    </source>
</evidence>
<organism evidence="7 8">
    <name type="scientific">Dactylellina haptotyla (strain CBS 200.50)</name>
    <name type="common">Nematode-trapping fungus</name>
    <name type="synonym">Monacrosporium haptotylum</name>
    <dbReference type="NCBI Taxonomy" id="1284197"/>
    <lineage>
        <taxon>Eukaryota</taxon>
        <taxon>Fungi</taxon>
        <taxon>Dikarya</taxon>
        <taxon>Ascomycota</taxon>
        <taxon>Pezizomycotina</taxon>
        <taxon>Orbiliomycetes</taxon>
        <taxon>Orbiliales</taxon>
        <taxon>Orbiliaceae</taxon>
        <taxon>Dactylellina</taxon>
    </lineage>
</organism>
<keyword evidence="6" id="KW-0560">Oxidoreductase</keyword>
<keyword evidence="8" id="KW-1185">Reference proteome</keyword>
<keyword evidence="6" id="KW-0503">Monooxygenase</keyword>
<evidence type="ECO:0000256" key="1">
    <source>
        <dbReference type="ARBA" id="ARBA00001971"/>
    </source>
</evidence>
<dbReference type="STRING" id="1284197.S8AWS3"/>
<dbReference type="GO" id="GO:0020037">
    <property type="term" value="F:heme binding"/>
    <property type="evidence" value="ECO:0007669"/>
    <property type="project" value="InterPro"/>
</dbReference>
<dbReference type="OrthoDB" id="3945418at2759"/>
<protein>
    <recommendedName>
        <fullName evidence="9">Cytochrome P450</fullName>
    </recommendedName>
</protein>
<dbReference type="EMBL" id="AQGS01000016">
    <property type="protein sequence ID" value="EPS45426.1"/>
    <property type="molecule type" value="Genomic_DNA"/>
</dbReference>
<dbReference type="PROSITE" id="PS00086">
    <property type="entry name" value="CYTOCHROME_P450"/>
    <property type="match status" value="1"/>
</dbReference>
<dbReference type="GO" id="GO:0016705">
    <property type="term" value="F:oxidoreductase activity, acting on paired donors, with incorporation or reduction of molecular oxygen"/>
    <property type="evidence" value="ECO:0007669"/>
    <property type="project" value="InterPro"/>
</dbReference>
<dbReference type="Gene3D" id="1.10.630.10">
    <property type="entry name" value="Cytochrome P450"/>
    <property type="match status" value="1"/>
</dbReference>
<name>S8AWS3_DACHA</name>
<evidence type="ECO:0000256" key="5">
    <source>
        <dbReference type="PIRSR" id="PIRSR602401-1"/>
    </source>
</evidence>
<comment type="caution">
    <text evidence="7">The sequence shown here is derived from an EMBL/GenBank/DDBJ whole genome shotgun (WGS) entry which is preliminary data.</text>
</comment>
<keyword evidence="3 5" id="KW-0479">Metal-binding</keyword>
<reference evidence="7 8" key="1">
    <citation type="journal article" date="2013" name="PLoS Genet.">
        <title>Genomic mechanisms accounting for the adaptation to parasitism in nematode-trapping fungi.</title>
        <authorList>
            <person name="Meerupati T."/>
            <person name="Andersson K.M."/>
            <person name="Friman E."/>
            <person name="Kumar D."/>
            <person name="Tunlid A."/>
            <person name="Ahren D."/>
        </authorList>
    </citation>
    <scope>NUCLEOTIDE SEQUENCE [LARGE SCALE GENOMIC DNA]</scope>
    <source>
        <strain evidence="7 8">CBS 200.50</strain>
    </source>
</reference>
<evidence type="ECO:0000313" key="7">
    <source>
        <dbReference type="EMBL" id="EPS45426.1"/>
    </source>
</evidence>
<evidence type="ECO:0000256" key="2">
    <source>
        <dbReference type="ARBA" id="ARBA00010617"/>
    </source>
</evidence>
<dbReference type="PRINTS" id="PR00463">
    <property type="entry name" value="EP450I"/>
</dbReference>
<dbReference type="OMA" id="MSELACH"/>
<dbReference type="GO" id="GO:0005506">
    <property type="term" value="F:iron ion binding"/>
    <property type="evidence" value="ECO:0007669"/>
    <property type="project" value="InterPro"/>
</dbReference>
<dbReference type="InterPro" id="IPR002401">
    <property type="entry name" value="Cyt_P450_E_grp-I"/>
</dbReference>
<gene>
    <name evidence="7" type="ORF">H072_604</name>
</gene>
<evidence type="ECO:0000313" key="8">
    <source>
        <dbReference type="Proteomes" id="UP000015100"/>
    </source>
</evidence>
<dbReference type="GO" id="GO:0004497">
    <property type="term" value="F:monooxygenase activity"/>
    <property type="evidence" value="ECO:0007669"/>
    <property type="project" value="UniProtKB-KW"/>
</dbReference>
<dbReference type="InterPro" id="IPR001128">
    <property type="entry name" value="Cyt_P450"/>
</dbReference>
<evidence type="ECO:0000256" key="6">
    <source>
        <dbReference type="RuleBase" id="RU000461"/>
    </source>
</evidence>
<dbReference type="InterPro" id="IPR050121">
    <property type="entry name" value="Cytochrome_P450_monoxygenase"/>
</dbReference>
<dbReference type="eggNOG" id="KOG0157">
    <property type="taxonomic scope" value="Eukaryota"/>
</dbReference>
<dbReference type="Pfam" id="PF00067">
    <property type="entry name" value="p450"/>
    <property type="match status" value="1"/>
</dbReference>
<dbReference type="AlphaFoldDB" id="S8AWS3"/>
<accession>S8AWS3</accession>
<evidence type="ECO:0000256" key="3">
    <source>
        <dbReference type="ARBA" id="ARBA00022723"/>
    </source>
</evidence>
<proteinExistence type="inferred from homology"/>